<protein>
    <submittedName>
        <fullName evidence="1">Uncharacterized protein</fullName>
    </submittedName>
</protein>
<dbReference type="RefSeq" id="XP_009538802.1">
    <property type="nucleotide sequence ID" value="XM_009540507.1"/>
</dbReference>
<dbReference type="EMBL" id="JH159165">
    <property type="protein sequence ID" value="EGZ05941.1"/>
    <property type="molecule type" value="Genomic_DNA"/>
</dbReference>
<keyword evidence="2" id="KW-1185">Reference proteome</keyword>
<gene>
    <name evidence="1" type="ORF">PHYSODRAFT_307615</name>
</gene>
<organism evidence="1 2">
    <name type="scientific">Phytophthora sojae (strain P6497)</name>
    <name type="common">Soybean stem and root rot agent</name>
    <name type="synonym">Phytophthora megasperma f. sp. glycines</name>
    <dbReference type="NCBI Taxonomy" id="1094619"/>
    <lineage>
        <taxon>Eukaryota</taxon>
        <taxon>Sar</taxon>
        <taxon>Stramenopiles</taxon>
        <taxon>Oomycota</taxon>
        <taxon>Peronosporomycetes</taxon>
        <taxon>Peronosporales</taxon>
        <taxon>Peronosporaceae</taxon>
        <taxon>Phytophthora</taxon>
    </lineage>
</organism>
<dbReference type="GeneID" id="20642905"/>
<sequence>MEETKQLRNHVNEARCLAENAAQARIQAHAELLERRWRQNIQDVVSERIQAHIPSLEEKLGTYCKAEQARLTSSVADQQLKQALQTAVLRVEEVAEHATAETLAEKQEYLQIYIREEIRRTLAALTR</sequence>
<accession>G5AFF1</accession>
<dbReference type="Proteomes" id="UP000002640">
    <property type="component" value="Unassembled WGS sequence"/>
</dbReference>
<dbReference type="SMR" id="G5AFF1"/>
<evidence type="ECO:0000313" key="1">
    <source>
        <dbReference type="EMBL" id="EGZ05941.1"/>
    </source>
</evidence>
<name>G5AFF1_PHYSP</name>
<evidence type="ECO:0000313" key="2">
    <source>
        <dbReference type="Proteomes" id="UP000002640"/>
    </source>
</evidence>
<proteinExistence type="predicted"/>
<dbReference type="InParanoid" id="G5AFF1"/>
<reference evidence="1 2" key="1">
    <citation type="journal article" date="2006" name="Science">
        <title>Phytophthora genome sequences uncover evolutionary origins and mechanisms of pathogenesis.</title>
        <authorList>
            <person name="Tyler B.M."/>
            <person name="Tripathy S."/>
            <person name="Zhang X."/>
            <person name="Dehal P."/>
            <person name="Jiang R.H."/>
            <person name="Aerts A."/>
            <person name="Arredondo F.D."/>
            <person name="Baxter L."/>
            <person name="Bensasson D."/>
            <person name="Beynon J.L."/>
            <person name="Chapman J."/>
            <person name="Damasceno C.M."/>
            <person name="Dorrance A.E."/>
            <person name="Dou D."/>
            <person name="Dickerman A.W."/>
            <person name="Dubchak I.L."/>
            <person name="Garbelotto M."/>
            <person name="Gijzen M."/>
            <person name="Gordon S.G."/>
            <person name="Govers F."/>
            <person name="Grunwald N.J."/>
            <person name="Huang W."/>
            <person name="Ivors K.L."/>
            <person name="Jones R.W."/>
            <person name="Kamoun S."/>
            <person name="Krampis K."/>
            <person name="Lamour K.H."/>
            <person name="Lee M.K."/>
            <person name="McDonald W.H."/>
            <person name="Medina M."/>
            <person name="Meijer H.J."/>
            <person name="Nordberg E.K."/>
            <person name="Maclean D.J."/>
            <person name="Ospina-Giraldo M.D."/>
            <person name="Morris P.F."/>
            <person name="Phuntumart V."/>
            <person name="Putnam N.H."/>
            <person name="Rash S."/>
            <person name="Rose J.K."/>
            <person name="Sakihama Y."/>
            <person name="Salamov A.A."/>
            <person name="Savidor A."/>
            <person name="Scheuring C.F."/>
            <person name="Smith B.M."/>
            <person name="Sobral B.W."/>
            <person name="Terry A."/>
            <person name="Torto-Alalibo T.A."/>
            <person name="Win J."/>
            <person name="Xu Z."/>
            <person name="Zhang H."/>
            <person name="Grigoriev I.V."/>
            <person name="Rokhsar D.S."/>
            <person name="Boore J.L."/>
        </authorList>
    </citation>
    <scope>NUCLEOTIDE SEQUENCE [LARGE SCALE GENOMIC DNA]</scope>
    <source>
        <strain evidence="1 2">P6497</strain>
    </source>
</reference>
<dbReference type="KEGG" id="psoj:PHYSODRAFT_307615"/>
<dbReference type="AlphaFoldDB" id="G5AFF1"/>